<protein>
    <submittedName>
        <fullName evidence="1">Uncharacterized protein</fullName>
    </submittedName>
</protein>
<dbReference type="Proteomes" id="UP000772434">
    <property type="component" value="Unassembled WGS sequence"/>
</dbReference>
<organism evidence="1 2">
    <name type="scientific">Rhodocollybia butyracea</name>
    <dbReference type="NCBI Taxonomy" id="206335"/>
    <lineage>
        <taxon>Eukaryota</taxon>
        <taxon>Fungi</taxon>
        <taxon>Dikarya</taxon>
        <taxon>Basidiomycota</taxon>
        <taxon>Agaricomycotina</taxon>
        <taxon>Agaricomycetes</taxon>
        <taxon>Agaricomycetidae</taxon>
        <taxon>Agaricales</taxon>
        <taxon>Marasmiineae</taxon>
        <taxon>Omphalotaceae</taxon>
        <taxon>Rhodocollybia</taxon>
    </lineage>
</organism>
<proteinExistence type="predicted"/>
<dbReference type="OrthoDB" id="5219111at2759"/>
<evidence type="ECO:0000313" key="1">
    <source>
        <dbReference type="EMBL" id="KAF9069889.1"/>
    </source>
</evidence>
<name>A0A9P5U8H7_9AGAR</name>
<dbReference type="EMBL" id="JADNRY010000046">
    <property type="protein sequence ID" value="KAF9069889.1"/>
    <property type="molecule type" value="Genomic_DNA"/>
</dbReference>
<gene>
    <name evidence="1" type="ORF">BDP27DRAFT_1363029</name>
</gene>
<keyword evidence="2" id="KW-1185">Reference proteome</keyword>
<evidence type="ECO:0000313" key="2">
    <source>
        <dbReference type="Proteomes" id="UP000772434"/>
    </source>
</evidence>
<reference evidence="1" key="1">
    <citation type="submission" date="2020-11" db="EMBL/GenBank/DDBJ databases">
        <authorList>
            <consortium name="DOE Joint Genome Institute"/>
            <person name="Ahrendt S."/>
            <person name="Riley R."/>
            <person name="Andreopoulos W."/>
            <person name="Labutti K."/>
            <person name="Pangilinan J."/>
            <person name="Ruiz-Duenas F.J."/>
            <person name="Barrasa J.M."/>
            <person name="Sanchez-Garcia M."/>
            <person name="Camarero S."/>
            <person name="Miyauchi S."/>
            <person name="Serrano A."/>
            <person name="Linde D."/>
            <person name="Babiker R."/>
            <person name="Drula E."/>
            <person name="Ayuso-Fernandez I."/>
            <person name="Pacheco R."/>
            <person name="Padilla G."/>
            <person name="Ferreira P."/>
            <person name="Barriuso J."/>
            <person name="Kellner H."/>
            <person name="Castanera R."/>
            <person name="Alfaro M."/>
            <person name="Ramirez L."/>
            <person name="Pisabarro A.G."/>
            <person name="Kuo A."/>
            <person name="Tritt A."/>
            <person name="Lipzen A."/>
            <person name="He G."/>
            <person name="Yan M."/>
            <person name="Ng V."/>
            <person name="Cullen D."/>
            <person name="Martin F."/>
            <person name="Rosso M.-N."/>
            <person name="Henrissat B."/>
            <person name="Hibbett D."/>
            <person name="Martinez A.T."/>
            <person name="Grigoriev I.V."/>
        </authorList>
    </citation>
    <scope>NUCLEOTIDE SEQUENCE</scope>
    <source>
        <strain evidence="1">AH 40177</strain>
    </source>
</reference>
<sequence>MSHTTSFVIEHSNTAERSLKRPRVPLLKGKSNIEEWKNMLIQTLEVQGLEDYVQKEVPEPADPTIRGQWKGDRAKVNLLIKRSIPLIQNILEAAGWNRFTEEDPKAFYELIQRVIPNVSTNAIGDMVTELGAVMALIDMCPPPDKLTPFDGSKPQLEDLCMRLGGSLELESDFRWACSFLSAVKAGPLTPSLEPNAPAPHNSYPRLRPTATHGPGGWAFTITNLGEALMARAPTGGRSQLTHRPRVSNVGTTSADSVLTCEAFPLIWYWGRTVHGEADLREWWVRWINVRRNSYLPGSAKATGSQLIHIPPLGPSSHYTREDSMRLALNYYLRVTTPLLSFTEYSARQHIATLAFTSGIALNEEGDVGLHEATYLCQASAQLLDLFDPATHRSYWHGGPFAGPGADLLAVTLDAVEEAVESGTLTGACCIICFLYSVSSTRHRKLYYDNRPGNHVTHVGRMDHDNPYVGLVHAVSAPGPAFALWEQSVDLHLQRICDWQHALPPTTAGFTIATNVLGVGGSVCNLMRQLTRPYVVIDRAVPPPPLCSYFTVNPSH</sequence>
<dbReference type="AlphaFoldDB" id="A0A9P5U8H7"/>
<comment type="caution">
    <text evidence="1">The sequence shown here is derived from an EMBL/GenBank/DDBJ whole genome shotgun (WGS) entry which is preliminary data.</text>
</comment>
<accession>A0A9P5U8H7</accession>